<proteinExistence type="evidence at protein level"/>
<dbReference type="GO" id="GO:0044331">
    <property type="term" value="P:cell-cell adhesion mediated by cadherin"/>
    <property type="evidence" value="ECO:0000266"/>
    <property type="project" value="RGD"/>
</dbReference>
<evidence type="ECO:0000313" key="5">
    <source>
        <dbReference type="Ensembl" id="ENSRNOP00000094927.2"/>
    </source>
</evidence>
<protein>
    <submittedName>
        <fullName evidence="5">Pleckstrin homology domain containing A7</fullName>
    </submittedName>
</protein>
<evidence type="ECO:0007829" key="8">
    <source>
        <dbReference type="PeptideAtlas" id="A0A8I6GKY3"/>
    </source>
</evidence>
<dbReference type="GO" id="GO:0005911">
    <property type="term" value="C:cell-cell junction"/>
    <property type="evidence" value="ECO:0000266"/>
    <property type="project" value="RGD"/>
</dbReference>
<feature type="compositionally biased region" description="Basic and acidic residues" evidence="2">
    <location>
        <begin position="584"/>
        <end position="600"/>
    </location>
</feature>
<evidence type="ECO:0000256" key="2">
    <source>
        <dbReference type="SAM" id="MobiDB-lite"/>
    </source>
</evidence>
<dbReference type="InterPro" id="IPR001849">
    <property type="entry name" value="PH_domain"/>
</dbReference>
<evidence type="ECO:0000313" key="6">
    <source>
        <dbReference type="Proteomes" id="UP000002494"/>
    </source>
</evidence>
<feature type="compositionally biased region" description="Basic and acidic residues" evidence="2">
    <location>
        <begin position="432"/>
        <end position="441"/>
    </location>
</feature>
<dbReference type="GO" id="GO:0046931">
    <property type="term" value="P:pore complex assembly"/>
    <property type="evidence" value="ECO:0000266"/>
    <property type="project" value="RGD"/>
</dbReference>
<dbReference type="SUPFAM" id="SSF51045">
    <property type="entry name" value="WW domain"/>
    <property type="match status" value="2"/>
</dbReference>
<feature type="region of interest" description="Disordered" evidence="2">
    <location>
        <begin position="911"/>
        <end position="993"/>
    </location>
</feature>
<feature type="compositionally biased region" description="Basic and acidic residues" evidence="2">
    <location>
        <begin position="336"/>
        <end position="353"/>
    </location>
</feature>
<dbReference type="CTD" id="144100"/>
<dbReference type="Gene3D" id="2.30.29.30">
    <property type="entry name" value="Pleckstrin-homology domain (PH domain)/Phosphotyrosine-binding domain (PTB)"/>
    <property type="match status" value="1"/>
</dbReference>
<dbReference type="PANTHER" id="PTHR12752:SF4">
    <property type="entry name" value="PLECKSTRIN HOMOLOGY DOMAIN-CONTAINING FAMILY A MEMBER 7"/>
    <property type="match status" value="1"/>
</dbReference>
<evidence type="ECO:0000259" key="3">
    <source>
        <dbReference type="PROSITE" id="PS50003"/>
    </source>
</evidence>
<dbReference type="InterPro" id="IPR001202">
    <property type="entry name" value="WW_dom"/>
</dbReference>
<reference evidence="5" key="3">
    <citation type="submission" date="2025-09" db="UniProtKB">
        <authorList>
            <consortium name="Ensembl"/>
        </authorList>
    </citation>
    <scope>IDENTIFICATION</scope>
    <source>
        <strain evidence="5">Brown Norway</strain>
    </source>
</reference>
<dbReference type="PROSITE" id="PS01159">
    <property type="entry name" value="WW_DOMAIN_1"/>
    <property type="match status" value="1"/>
</dbReference>
<feature type="region of interest" description="Disordered" evidence="2">
    <location>
        <begin position="102"/>
        <end position="137"/>
    </location>
</feature>
<dbReference type="InterPro" id="IPR011993">
    <property type="entry name" value="PH-like_dom_sf"/>
</dbReference>
<keyword evidence="6" id="KW-1185">Reference proteome</keyword>
<dbReference type="AGR" id="RGD:1598216"/>
<feature type="domain" description="WW" evidence="4">
    <location>
        <begin position="8"/>
        <end position="41"/>
    </location>
</feature>
<keyword evidence="1" id="KW-0175">Coiled coil</keyword>
<dbReference type="AlphaFoldDB" id="A0A8I6GKY3"/>
<name>A0A8I6GKY3_RAT</name>
<reference evidence="5" key="1">
    <citation type="submission" date="2024-01" db="EMBL/GenBank/DDBJ databases">
        <title>GRCr8: a new rat reference genome assembly contstructed from accurate long reads and long range scaffolding.</title>
        <authorList>
            <person name="Doris P.A."/>
            <person name="Kalbfleisch T."/>
            <person name="Li K."/>
            <person name="Howe K."/>
            <person name="Wood J."/>
        </authorList>
    </citation>
    <scope>NUCLEOTIDE SEQUENCE [LARGE SCALE GENOMIC DNA]</scope>
    <source>
        <strain evidence="5">Brown Norway</strain>
    </source>
</reference>
<dbReference type="SMART" id="SM00233">
    <property type="entry name" value="PH"/>
    <property type="match status" value="1"/>
</dbReference>
<feature type="compositionally biased region" description="Pro residues" evidence="2">
    <location>
        <begin position="562"/>
        <end position="577"/>
    </location>
</feature>
<feature type="region of interest" description="Disordered" evidence="2">
    <location>
        <begin position="336"/>
        <end position="509"/>
    </location>
</feature>
<dbReference type="GO" id="GO:0045218">
    <property type="term" value="P:zonula adherens maintenance"/>
    <property type="evidence" value="ECO:0000266"/>
    <property type="project" value="RGD"/>
</dbReference>
<dbReference type="Ensembl" id="ENSRNOT00000110407.2">
    <property type="protein sequence ID" value="ENSRNOP00000094927.2"/>
    <property type="gene ID" value="ENSRNOG00000024602.8"/>
</dbReference>
<feature type="region of interest" description="Disordered" evidence="2">
    <location>
        <begin position="864"/>
        <end position="898"/>
    </location>
</feature>
<dbReference type="GO" id="GO:0042311">
    <property type="term" value="P:vasodilation"/>
    <property type="evidence" value="ECO:0000315"/>
    <property type="project" value="RGD"/>
</dbReference>
<feature type="region of interest" description="Disordered" evidence="2">
    <location>
        <begin position="297"/>
        <end position="323"/>
    </location>
</feature>
<feature type="compositionally biased region" description="Pro residues" evidence="2">
    <location>
        <begin position="955"/>
        <end position="964"/>
    </location>
</feature>
<feature type="coiled-coil region" evidence="1">
    <location>
        <begin position="727"/>
        <end position="761"/>
    </location>
</feature>
<dbReference type="InterPro" id="IPR036020">
    <property type="entry name" value="WW_dom_sf"/>
</dbReference>
<dbReference type="PROSITE" id="PS50003">
    <property type="entry name" value="PH_DOMAIN"/>
    <property type="match status" value="1"/>
</dbReference>
<dbReference type="GeneID" id="499249"/>
<evidence type="ECO:0000259" key="4">
    <source>
        <dbReference type="PROSITE" id="PS50020"/>
    </source>
</evidence>
<dbReference type="GO" id="GO:0005915">
    <property type="term" value="C:zonula adherens"/>
    <property type="evidence" value="ECO:0000266"/>
    <property type="project" value="RGD"/>
</dbReference>
<dbReference type="Proteomes" id="UP000002494">
    <property type="component" value="Chromosome 1"/>
</dbReference>
<dbReference type="CDD" id="cd13248">
    <property type="entry name" value="PH_PEPP1_2_3"/>
    <property type="match status" value="1"/>
</dbReference>
<dbReference type="Pfam" id="PF00169">
    <property type="entry name" value="PH"/>
    <property type="match status" value="1"/>
</dbReference>
<dbReference type="GeneTree" id="ENSGT00940000155817"/>
<dbReference type="Pfam" id="PF25541">
    <property type="entry name" value="TBCA_PH"/>
    <property type="match status" value="1"/>
</dbReference>
<feature type="compositionally biased region" description="Basic and acidic residues" evidence="2">
    <location>
        <begin position="102"/>
        <end position="113"/>
    </location>
</feature>
<dbReference type="RefSeq" id="NP_001419375.1">
    <property type="nucleotide sequence ID" value="NM_001432446.1"/>
</dbReference>
<evidence type="ECO:0000313" key="7">
    <source>
        <dbReference type="RGD" id="1598216"/>
    </source>
</evidence>
<dbReference type="GO" id="GO:0070097">
    <property type="term" value="F:delta-catenin binding"/>
    <property type="evidence" value="ECO:0000266"/>
    <property type="project" value="RGD"/>
</dbReference>
<accession>A0A8I6GKY3</accession>
<dbReference type="GO" id="GO:0090136">
    <property type="term" value="P:epithelial cell-cell adhesion"/>
    <property type="evidence" value="ECO:0000266"/>
    <property type="project" value="RGD"/>
</dbReference>
<sequence>MAAAVGRDTLPEHWSYGVCRDGRVFFINDQLRCTTWLHPRTGEPVNSGHMIRSDLPRGWEEGFTEEGASFFIDHNQQTTTFRHPVTGQFSSENSEYVLREEPHPHMSKQERNQRPSSMVSETSTAGTTSTLEAKPGPKIIKSSSKVHSFGKRDQAIRRNLNVPVVVRGWLHKQDSSGMRLWKRRWFVLADYCLFYYKDSREEAVLGSIPLPSYVISPVAPEDRISRKYSFKAVHTGMRALIYSTTTAGSQAEHSGMRTYYFSADTLEDMNAWVRAMNQAAQVLSRSSLKRDKVERQAMPQANHTDACQECGHVGPGHSRDCPRRGYEDAIVFDRREQEEERFRSQRDTLEGRRDRSKARSPYLPAEEDALFVDLPGGPRGQQAQPQRAERNGLPPYGLGEQNGTSGYSRTAPPRANLEKHSQRKTNLAQTEHWAKAQKGDGRSLPLDQTLPRQGPSQPPSFLENYQTLPRNTRYPSGSSSPPPRNLPSDYKYAQDRASHLKMSSEERRAHRDGTVWQLYEWQQRQQFRHGSPTAPIGAGSPEFTEQGRSRSLLEVPRSISVPPSPSDIPPPGPPRPFPPRRPHTPAERVTVKPPDQRRSVDISLGGSPRKARGHAVKNSSHVDRRSMPSMGYMTHTVSAPSLHGKSADDTYLQLKKDLEYLDLKIKNNEPLINVLYKVLKKSARGCRPGRSMTGRDLLKDRSLKPMKIAESDTDVKLSIFCEQDRILQDLEDKIRALKENKDQLESVLEVLHRQTEQYRDQPQHLEKITCQQRLLQEDLVHIRAELCRESTEMENAWNEYLKLEKDVEQLKQTLQEQHRRAFFFQEKSQIQKDLWRIEDVMAGLSVNKENYRVLVGSVKNPERKTVPLFPHPSVPSLSPTESKPALQPSPPTSPVRTPLEVRLFPQLQTYVPYRPHPPQLRKVVSPLQSPTKATPQAEDEAPPRPPLPELYSPEDQPPAVPPLPREATIIRHTSVRGLKRQSDERKRDREQGQCVNGDLKVELRSYVSEPELASFSGDVPRPSLGLVGSESRYQTLPGRGLSGSTSRLQQSSTIAPYVTLRRGLNAENSSVTFSRPKSALERLYSGDHQRGKMSAEEQLERMKRHQKALVRERKRTLSQGERTGLLSARYLSQPLPGDLGSWKREQEFDLQLLERAAQGDRKDKEEGWLKVQATPVMELDLEPQDYDLDINRELSKPEKVSIPERYVEVDPEEPPSVEELQARYQKAEKIRNILARSSMCNLQPPGQDRNSLADLDTQMQEQERIINISYALASEASQRSKQVAAQAVTDP</sequence>
<dbReference type="GO" id="GO:0030054">
    <property type="term" value="C:cell junction"/>
    <property type="evidence" value="ECO:0000266"/>
    <property type="project" value="RGD"/>
</dbReference>
<dbReference type="InterPro" id="IPR057971">
    <property type="entry name" value="PKHA4-7_TBCA"/>
</dbReference>
<feature type="compositionally biased region" description="Polar residues" evidence="2">
    <location>
        <begin position="114"/>
        <end position="131"/>
    </location>
</feature>
<keyword evidence="8" id="KW-1267">Proteomics identification</keyword>
<dbReference type="CDD" id="cd00201">
    <property type="entry name" value="WW"/>
    <property type="match status" value="1"/>
</dbReference>
<feature type="coiled-coil region" evidence="1">
    <location>
        <begin position="793"/>
        <end position="820"/>
    </location>
</feature>
<dbReference type="PANTHER" id="PTHR12752">
    <property type="entry name" value="PHOSPHOINOSITOL 3-PHOSPHATE-BINDING PROTEIN"/>
    <property type="match status" value="1"/>
</dbReference>
<dbReference type="SMART" id="SM00456">
    <property type="entry name" value="WW"/>
    <property type="match status" value="2"/>
</dbReference>
<feature type="compositionally biased region" description="Polar residues" evidence="2">
    <location>
        <begin position="463"/>
        <end position="474"/>
    </location>
</feature>
<reference evidence="5" key="2">
    <citation type="submission" date="2025-08" db="UniProtKB">
        <authorList>
            <consortium name="Ensembl"/>
        </authorList>
    </citation>
    <scope>IDENTIFICATION</scope>
    <source>
        <strain evidence="5">Brown Norway</strain>
    </source>
</reference>
<dbReference type="SUPFAM" id="SSF50729">
    <property type="entry name" value="PH domain-like"/>
    <property type="match status" value="1"/>
</dbReference>
<feature type="domain" description="PH" evidence="3">
    <location>
        <begin position="163"/>
        <end position="281"/>
    </location>
</feature>
<feature type="compositionally biased region" description="Basic and acidic residues" evidence="2">
    <location>
        <begin position="492"/>
        <end position="509"/>
    </location>
</feature>
<dbReference type="GO" id="GO:0005813">
    <property type="term" value="C:centrosome"/>
    <property type="evidence" value="ECO:0000266"/>
    <property type="project" value="RGD"/>
</dbReference>
<dbReference type="RGD" id="1598216">
    <property type="gene designation" value="Plekha7"/>
</dbReference>
<organism evidence="5 6">
    <name type="scientific">Rattus norvegicus</name>
    <name type="common">Rat</name>
    <dbReference type="NCBI Taxonomy" id="10116"/>
    <lineage>
        <taxon>Eukaryota</taxon>
        <taxon>Metazoa</taxon>
        <taxon>Chordata</taxon>
        <taxon>Craniata</taxon>
        <taxon>Vertebrata</taxon>
        <taxon>Euteleostomi</taxon>
        <taxon>Mammalia</taxon>
        <taxon>Eutheria</taxon>
        <taxon>Euarchontoglires</taxon>
        <taxon>Glires</taxon>
        <taxon>Rodentia</taxon>
        <taxon>Myomorpha</taxon>
        <taxon>Muroidea</taxon>
        <taxon>Muridae</taxon>
        <taxon>Murinae</taxon>
        <taxon>Rattus</taxon>
    </lineage>
</organism>
<dbReference type="GO" id="GO:0046930">
    <property type="term" value="C:pore complex"/>
    <property type="evidence" value="ECO:0000266"/>
    <property type="project" value="RGD"/>
</dbReference>
<gene>
    <name evidence="5 7" type="primary">Plekha7</name>
</gene>
<feature type="region of interest" description="Disordered" evidence="2">
    <location>
        <begin position="526"/>
        <end position="627"/>
    </location>
</feature>
<dbReference type="InterPro" id="IPR040392">
    <property type="entry name" value="PKHA4-7_PH"/>
</dbReference>
<dbReference type="GO" id="GO:0005654">
    <property type="term" value="C:nucleoplasm"/>
    <property type="evidence" value="ECO:0000266"/>
    <property type="project" value="RGD"/>
</dbReference>
<feature type="compositionally biased region" description="Basic and acidic residues" evidence="2">
    <location>
        <begin position="980"/>
        <end position="991"/>
    </location>
</feature>
<feature type="domain" description="WW" evidence="4">
    <location>
        <begin position="53"/>
        <end position="86"/>
    </location>
</feature>
<evidence type="ECO:0000256" key="1">
    <source>
        <dbReference type="SAM" id="Coils"/>
    </source>
</evidence>
<dbReference type="Gene3D" id="2.20.70.10">
    <property type="match status" value="2"/>
</dbReference>
<dbReference type="GO" id="GO:0005829">
    <property type="term" value="C:cytosol"/>
    <property type="evidence" value="ECO:0000266"/>
    <property type="project" value="RGD"/>
</dbReference>
<dbReference type="PROSITE" id="PS50020">
    <property type="entry name" value="WW_DOMAIN_2"/>
    <property type="match status" value="2"/>
</dbReference>